<feature type="transmembrane region" description="Helical" evidence="1">
    <location>
        <begin position="109"/>
        <end position="131"/>
    </location>
</feature>
<sequence>METIDAVAIVVFLCCFAGYHGSYFIVHRFKPEKTIKSHANFFRMKGIEFVLRKGDHLLLIQQLRDVIYVSNLLASSTLIFIGILLNLLINLRDLAKSLGIVDVETFELKILFIATIQAASFMFFISSLRYYRLVSLFATTPPEVIKDATGEEAHEYLGRLLNRGCSFYTLGSNCLVLQHTALHGCRHYRHPPLRVFQGFYEKVALSLHT</sequence>
<dbReference type="RefSeq" id="WP_013682874.1">
    <property type="nucleotide sequence ID" value="NC_015320.1"/>
</dbReference>
<feature type="transmembrane region" description="Helical" evidence="1">
    <location>
        <begin position="66"/>
        <end position="89"/>
    </location>
</feature>
<keyword evidence="1" id="KW-0472">Membrane</keyword>
<organism evidence="2 3">
    <name type="scientific">Archaeoglobus veneficus (strain DSM 11195 / SNP6)</name>
    <dbReference type="NCBI Taxonomy" id="693661"/>
    <lineage>
        <taxon>Archaea</taxon>
        <taxon>Methanobacteriati</taxon>
        <taxon>Methanobacteriota</taxon>
        <taxon>Archaeoglobi</taxon>
        <taxon>Archaeoglobales</taxon>
        <taxon>Archaeoglobaceae</taxon>
        <taxon>Archaeoglobus</taxon>
    </lineage>
</organism>
<evidence type="ECO:0000313" key="3">
    <source>
        <dbReference type="Proteomes" id="UP000008136"/>
    </source>
</evidence>
<dbReference type="eggNOG" id="arCOG13271">
    <property type="taxonomic scope" value="Archaea"/>
</dbReference>
<name>F2KN97_ARCVS</name>
<dbReference type="Proteomes" id="UP000008136">
    <property type="component" value="Chromosome"/>
</dbReference>
<keyword evidence="1" id="KW-1133">Transmembrane helix</keyword>
<proteinExistence type="predicted"/>
<evidence type="ECO:0000313" key="2">
    <source>
        <dbReference type="EMBL" id="AEA46198.1"/>
    </source>
</evidence>
<dbReference type="AlphaFoldDB" id="F2KN97"/>
<evidence type="ECO:0000256" key="1">
    <source>
        <dbReference type="SAM" id="Phobius"/>
    </source>
</evidence>
<feature type="transmembrane region" description="Helical" evidence="1">
    <location>
        <begin position="6"/>
        <end position="26"/>
    </location>
</feature>
<dbReference type="InterPro" id="IPR006747">
    <property type="entry name" value="DUF599"/>
</dbReference>
<dbReference type="PANTHER" id="PTHR31168">
    <property type="entry name" value="OS02G0292800 PROTEIN"/>
    <property type="match status" value="1"/>
</dbReference>
<gene>
    <name evidence="2" type="ordered locus">Arcve_0159</name>
</gene>
<dbReference type="GeneID" id="10393251"/>
<protein>
    <submittedName>
        <fullName evidence="2">Uncharacterized protein</fullName>
    </submittedName>
</protein>
<dbReference type="HOGENOM" id="CLU_1280728_0_0_2"/>
<dbReference type="KEGG" id="ave:Arcve_0159"/>
<reference evidence="2 3" key="1">
    <citation type="submission" date="2011-03" db="EMBL/GenBank/DDBJ databases">
        <title>The complete genome of Archaeoglobus veneficus SNP6.</title>
        <authorList>
            <consortium name="US DOE Joint Genome Institute (JGI-PGF)"/>
            <person name="Lucas S."/>
            <person name="Copeland A."/>
            <person name="Lapidus A."/>
            <person name="Bruce D."/>
            <person name="Goodwin L."/>
            <person name="Pitluck S."/>
            <person name="Kyrpides N."/>
            <person name="Mavromatis K."/>
            <person name="Pagani I."/>
            <person name="Ivanova N."/>
            <person name="Mikhailova N."/>
            <person name="Lu M."/>
            <person name="Detter J.C."/>
            <person name="Tapia R."/>
            <person name="Han C."/>
            <person name="Land M."/>
            <person name="Hauser L."/>
            <person name="Markowitz V."/>
            <person name="Cheng J.-F."/>
            <person name="Hugenholtz P."/>
            <person name="Woyke T."/>
            <person name="Wu D."/>
            <person name="Spring S."/>
            <person name="Brambilla E."/>
            <person name="Klenk H.-P."/>
            <person name="Eisen J.A."/>
        </authorList>
    </citation>
    <scope>NUCLEOTIDE SEQUENCE [LARGE SCALE GENOMIC DNA]</scope>
    <source>
        <strain>SNP6</strain>
    </source>
</reference>
<dbReference type="EMBL" id="CP002588">
    <property type="protein sequence ID" value="AEA46198.1"/>
    <property type="molecule type" value="Genomic_DNA"/>
</dbReference>
<dbReference type="STRING" id="693661.Arcve_0159"/>
<dbReference type="OrthoDB" id="381961at2157"/>
<dbReference type="PANTHER" id="PTHR31168:SF1">
    <property type="entry name" value="DUF599 FAMILY PROTEIN"/>
    <property type="match status" value="1"/>
</dbReference>
<dbReference type="Pfam" id="PF04654">
    <property type="entry name" value="DUF599"/>
    <property type="match status" value="1"/>
</dbReference>
<accession>F2KN97</accession>
<keyword evidence="3" id="KW-1185">Reference proteome</keyword>
<keyword evidence="1" id="KW-0812">Transmembrane</keyword>